<dbReference type="STRING" id="1027371.GOALK_072_00200"/>
<evidence type="ECO:0000313" key="1">
    <source>
        <dbReference type="EMBL" id="GAA13218.1"/>
    </source>
</evidence>
<reference evidence="1 2" key="1">
    <citation type="submission" date="2011-05" db="EMBL/GenBank/DDBJ databases">
        <title>Whole genome shotgun sequence of Gordonia alkanivorans NBRC 16433.</title>
        <authorList>
            <person name="Hosoyama A."/>
            <person name="Nakamura S."/>
            <person name="Takarada H."/>
            <person name="Tsuchikane K."/>
            <person name="Yamazaki S."/>
            <person name="Fujita N."/>
        </authorList>
    </citation>
    <scope>NUCLEOTIDE SEQUENCE [LARGE SCALE GENOMIC DNA]</scope>
    <source>
        <strain evidence="1 2">NBRC 16433</strain>
    </source>
</reference>
<name>F9VX79_9ACTN</name>
<organism evidence="1 2">
    <name type="scientific">Gordonia alkanivorans NBRC 16433</name>
    <dbReference type="NCBI Taxonomy" id="1027371"/>
    <lineage>
        <taxon>Bacteria</taxon>
        <taxon>Bacillati</taxon>
        <taxon>Actinomycetota</taxon>
        <taxon>Actinomycetes</taxon>
        <taxon>Mycobacteriales</taxon>
        <taxon>Gordoniaceae</taxon>
        <taxon>Gordonia</taxon>
    </lineage>
</organism>
<evidence type="ECO:0000313" key="2">
    <source>
        <dbReference type="Proteomes" id="UP000003558"/>
    </source>
</evidence>
<protein>
    <submittedName>
        <fullName evidence="1">Uncharacterized protein</fullName>
    </submittedName>
</protein>
<sequence>MAIYDPRIDKCARQEGAAKVRIREDNDVELVREGGLGPLRIVEEFGVRRQIPQVER</sequence>
<dbReference type="AlphaFoldDB" id="F9VX79"/>
<accession>F9VX79</accession>
<proteinExistence type="predicted"/>
<dbReference type="EMBL" id="BACI01000072">
    <property type="protein sequence ID" value="GAA13218.1"/>
    <property type="molecule type" value="Genomic_DNA"/>
</dbReference>
<gene>
    <name evidence="1" type="ORF">GOALK_072_00200</name>
</gene>
<dbReference type="RefSeq" id="WP_006359333.1">
    <property type="nucleotide sequence ID" value="NZ_BACI01000072.1"/>
</dbReference>
<comment type="caution">
    <text evidence="1">The sequence shown here is derived from an EMBL/GenBank/DDBJ whole genome shotgun (WGS) entry which is preliminary data.</text>
</comment>
<dbReference type="Proteomes" id="UP000003558">
    <property type="component" value="Unassembled WGS sequence"/>
</dbReference>